<proteinExistence type="predicted"/>
<evidence type="ECO:0000313" key="4">
    <source>
        <dbReference type="EMBL" id="KST64766.1"/>
    </source>
</evidence>
<evidence type="ECO:0000256" key="1">
    <source>
        <dbReference type="SAM" id="Coils"/>
    </source>
</evidence>
<keyword evidence="5" id="KW-1185">Reference proteome</keyword>
<evidence type="ECO:0000313" key="5">
    <source>
        <dbReference type="Proteomes" id="UP000053372"/>
    </source>
</evidence>
<reference evidence="3 5" key="1">
    <citation type="journal article" date="2015" name="Genome Announc.">
        <title>Draft Genome of the Euendolithic (true boring) Cyanobacterium Mastigocoleus testarum strain BC008.</title>
        <authorList>
            <person name="Guida B.S."/>
            <person name="Garcia-Pichel F."/>
        </authorList>
    </citation>
    <scope>NUCLEOTIDE SEQUENCE [LARGE SCALE GENOMIC DNA]</scope>
    <source>
        <strain evidence="3 5">BC008</strain>
    </source>
</reference>
<feature type="coiled-coil region" evidence="1">
    <location>
        <begin position="29"/>
        <end position="60"/>
    </location>
</feature>
<feature type="signal peptide" evidence="2">
    <location>
        <begin position="1"/>
        <end position="22"/>
    </location>
</feature>
<protein>
    <recommendedName>
        <fullName evidence="6">Porin</fullName>
    </recommendedName>
</protein>
<dbReference type="Proteomes" id="UP000053372">
    <property type="component" value="Unassembled WGS sequence"/>
</dbReference>
<feature type="chain" id="PRO_5007438864" description="Porin" evidence="2">
    <location>
        <begin position="23"/>
        <end position="662"/>
    </location>
</feature>
<comment type="caution">
    <text evidence="3">The sequence shown here is derived from an EMBL/GenBank/DDBJ whole genome shotgun (WGS) entry which is preliminary data.</text>
</comment>
<keyword evidence="1" id="KW-0175">Coiled coil</keyword>
<dbReference type="EMBL" id="LMTZ01000118">
    <property type="protein sequence ID" value="KST64766.1"/>
    <property type="molecule type" value="Genomic_DNA"/>
</dbReference>
<evidence type="ECO:0000313" key="3">
    <source>
        <dbReference type="EMBL" id="KST64056.1"/>
    </source>
</evidence>
<keyword evidence="2" id="KW-0732">Signal</keyword>
<sequence length="662" mass="72279">MRLLKISACVLLALSTSDIASASQDGVNINQDEIRQKNLIDRLREAKKKSQNQKQITVENPNNVNPNNVNISVGIDTIAKDILNNSQNNREEVTQNNLSISNSRPILTTAEHLRKGEISISVRHRHFFSSGTARSDGLTDQPTLGISWGVTDDLELTLDFQTVDNAGPQYQGSYSAQRINDQGSTNFFQEWTLQAKQRIWQSKDGTQALSGAIAASRGNDRRPYNFADANGIVAAGLNAQTVFSLELPYTIKPDKRWQFTVSPKVAFLPEDNALYLNRLPQPNSGSFGANFGLAGAISYQLSPRLSLWGDAFIPFTGNNTINRDTGLPTRDIAYNAGLKYIINPRLAADLFISNTLANTGPLSIVTDREFDALGLGLTYIPGVTVANRRYPSHFGVRQGIPQSTHAGFSAFDGGTVPRKQLLTLLQLNEGRTSSAIRYGIEDDLEIGIFLDDISGIVDESVLGVSGKIRFLNQADDKPFTLSLAGSFARSNSVLVNLINNDRNRFESLGLEKTGFSVSNESVELGEVFVVTLSAPLHYKFPQGGSAWFTPTLGYVQRTGLEIAGFNVGTSIPLSPELDAIAEVGFNLGGEGNAFIDNTRKSIIPWSLGVRWEPKSLLGKAFSGLQLEAYLSNRVGSSPFETLRVRADNETRLGIGMLLPIQF</sequence>
<evidence type="ECO:0008006" key="6">
    <source>
        <dbReference type="Google" id="ProtNLM"/>
    </source>
</evidence>
<gene>
    <name evidence="3" type="ORF">BC008_40390</name>
    <name evidence="4" type="ORF">BC008_41365</name>
</gene>
<dbReference type="OrthoDB" id="499755at2"/>
<dbReference type="AlphaFoldDB" id="A0A0V7ZHS9"/>
<dbReference type="EMBL" id="LMTZ01000129">
    <property type="protein sequence ID" value="KST64056.1"/>
    <property type="molecule type" value="Genomic_DNA"/>
</dbReference>
<organism evidence="3 5">
    <name type="scientific">Mastigocoleus testarum BC008</name>
    <dbReference type="NCBI Taxonomy" id="371196"/>
    <lineage>
        <taxon>Bacteria</taxon>
        <taxon>Bacillati</taxon>
        <taxon>Cyanobacteriota</taxon>
        <taxon>Cyanophyceae</taxon>
        <taxon>Nostocales</taxon>
        <taxon>Hapalosiphonaceae</taxon>
        <taxon>Mastigocoleus</taxon>
    </lineage>
</organism>
<dbReference type="RefSeq" id="WP_058184157.1">
    <property type="nucleotide sequence ID" value="NZ_LMTZ01000118.1"/>
</dbReference>
<accession>A0A0V7ZHS9</accession>
<name>A0A0V7ZHS9_9CYAN</name>
<evidence type="ECO:0000256" key="2">
    <source>
        <dbReference type="SAM" id="SignalP"/>
    </source>
</evidence>